<dbReference type="InterPro" id="IPR001041">
    <property type="entry name" value="2Fe-2S_ferredoxin-type"/>
</dbReference>
<dbReference type="InterPro" id="IPR050415">
    <property type="entry name" value="MRET"/>
</dbReference>
<dbReference type="InterPro" id="IPR017938">
    <property type="entry name" value="Riboflavin_synthase-like_b-brl"/>
</dbReference>
<evidence type="ECO:0000256" key="5">
    <source>
        <dbReference type="ARBA" id="ARBA00023002"/>
    </source>
</evidence>
<dbReference type="PANTHER" id="PTHR47354:SF1">
    <property type="entry name" value="CARNITINE MONOOXYGENASE REDUCTASE SUBUNIT"/>
    <property type="match status" value="1"/>
</dbReference>
<dbReference type="SUPFAM" id="SSF52343">
    <property type="entry name" value="Ferredoxin reductase-like, C-terminal NADP-linked domain"/>
    <property type="match status" value="1"/>
</dbReference>
<dbReference type="InterPro" id="IPR017927">
    <property type="entry name" value="FAD-bd_FR_type"/>
</dbReference>
<evidence type="ECO:0000256" key="2">
    <source>
        <dbReference type="ARBA" id="ARBA00022630"/>
    </source>
</evidence>
<comment type="cofactor">
    <cofactor evidence="1">
        <name>FAD</name>
        <dbReference type="ChEBI" id="CHEBI:57692"/>
    </cofactor>
</comment>
<keyword evidence="6" id="KW-0408">Iron</keyword>
<sequence>MNITRELEITGISETAPEVRTLTLAAPDRSLLPSFVPGSHLVLECGERANAYSLTSDPLSPQSYRISVLRLRDGQGGSAWLHRRGLGERLRARPPRSAFAPQLSARKHLLIAGGIGVTPILSLVRAARQWGHAVEVLYVHRPGYGAHCEELHALAPGSVRCLSGREAFLADFERTVRTQPVGTHLYCCGPEAFMDSVQQSASAAGWPEVRIHTERFGVGALEPGEPFEVELTDSQQRLTVPSGVSLLEALEKQGFTIPNLCRQGVCGECVLPVSRGSVLHRDHYLTEAEKEAGDSMMCCVSRAAPGSEGPIRLEIPL</sequence>
<dbReference type="Gene3D" id="3.40.50.80">
    <property type="entry name" value="Nucleotide-binding domain of ferredoxin-NADP reductase (FNR) module"/>
    <property type="match status" value="1"/>
</dbReference>
<dbReference type="PROSITE" id="PS51085">
    <property type="entry name" value="2FE2S_FER_2"/>
    <property type="match status" value="1"/>
</dbReference>
<dbReference type="InterPro" id="IPR036010">
    <property type="entry name" value="2Fe-2S_ferredoxin-like_sf"/>
</dbReference>
<dbReference type="InterPro" id="IPR054582">
    <property type="entry name" value="DmmA-like_N"/>
</dbReference>
<protein>
    <submittedName>
        <fullName evidence="10">PDR/VanB family oxidoreductase</fullName>
        <ecNumber evidence="10">1.-.-.-</ecNumber>
    </submittedName>
</protein>
<keyword evidence="2" id="KW-0285">Flavoprotein</keyword>
<keyword evidence="7" id="KW-0411">Iron-sulfur</keyword>
<dbReference type="GO" id="GO:0016491">
    <property type="term" value="F:oxidoreductase activity"/>
    <property type="evidence" value="ECO:0007669"/>
    <property type="project" value="UniProtKB-KW"/>
</dbReference>
<dbReference type="CDD" id="cd00207">
    <property type="entry name" value="fer2"/>
    <property type="match status" value="1"/>
</dbReference>
<evidence type="ECO:0000256" key="1">
    <source>
        <dbReference type="ARBA" id="ARBA00001974"/>
    </source>
</evidence>
<evidence type="ECO:0000313" key="10">
    <source>
        <dbReference type="EMBL" id="MDR5712269.1"/>
    </source>
</evidence>
<dbReference type="RefSeq" id="WP_310537650.1">
    <property type="nucleotide sequence ID" value="NZ_BAAAOC010000086.1"/>
</dbReference>
<dbReference type="Proteomes" id="UP001260872">
    <property type="component" value="Unassembled WGS sequence"/>
</dbReference>
<dbReference type="Pfam" id="PF00111">
    <property type="entry name" value="Fer2"/>
    <property type="match status" value="1"/>
</dbReference>
<accession>A0ABU1FUC0</accession>
<dbReference type="InterPro" id="IPR012675">
    <property type="entry name" value="Beta-grasp_dom_sf"/>
</dbReference>
<dbReference type="Pfam" id="PF22290">
    <property type="entry name" value="DmmA-like_N"/>
    <property type="match status" value="1"/>
</dbReference>
<keyword evidence="4" id="KW-0479">Metal-binding</keyword>
<name>A0ABU1FUC0_9MICC</name>
<evidence type="ECO:0000259" key="9">
    <source>
        <dbReference type="PROSITE" id="PS51384"/>
    </source>
</evidence>
<comment type="caution">
    <text evidence="10">The sequence shown here is derived from an EMBL/GenBank/DDBJ whole genome shotgun (WGS) entry which is preliminary data.</text>
</comment>
<dbReference type="SUPFAM" id="SSF63380">
    <property type="entry name" value="Riboflavin synthase domain-like"/>
    <property type="match status" value="1"/>
</dbReference>
<dbReference type="PRINTS" id="PR00409">
    <property type="entry name" value="PHDIOXRDTASE"/>
</dbReference>
<dbReference type="CDD" id="cd06185">
    <property type="entry name" value="PDR_like"/>
    <property type="match status" value="1"/>
</dbReference>
<dbReference type="Gene3D" id="2.40.30.10">
    <property type="entry name" value="Translation factors"/>
    <property type="match status" value="1"/>
</dbReference>
<dbReference type="EC" id="1.-.-.-" evidence="10"/>
<proteinExistence type="predicted"/>
<evidence type="ECO:0000256" key="3">
    <source>
        <dbReference type="ARBA" id="ARBA00022714"/>
    </source>
</evidence>
<evidence type="ECO:0000256" key="4">
    <source>
        <dbReference type="ARBA" id="ARBA00022723"/>
    </source>
</evidence>
<keyword evidence="11" id="KW-1185">Reference proteome</keyword>
<feature type="domain" description="2Fe-2S ferredoxin-type" evidence="8">
    <location>
        <begin position="227"/>
        <end position="317"/>
    </location>
</feature>
<evidence type="ECO:0000256" key="7">
    <source>
        <dbReference type="ARBA" id="ARBA00023014"/>
    </source>
</evidence>
<gene>
    <name evidence="10" type="ORF">RH857_09020</name>
</gene>
<evidence type="ECO:0000313" key="11">
    <source>
        <dbReference type="Proteomes" id="UP001260872"/>
    </source>
</evidence>
<feature type="domain" description="FAD-binding FR-type" evidence="9">
    <location>
        <begin position="2"/>
        <end position="102"/>
    </location>
</feature>
<evidence type="ECO:0000256" key="6">
    <source>
        <dbReference type="ARBA" id="ARBA00023004"/>
    </source>
</evidence>
<reference evidence="11" key="1">
    <citation type="submission" date="2023-07" db="EMBL/GenBank/DDBJ databases">
        <title>Description of three actinobacteria isolated from air of manufacturing shop in a pharmaceutical factory.</title>
        <authorList>
            <person name="Zhang D.-F."/>
        </authorList>
    </citation>
    <scope>NUCLEOTIDE SEQUENCE [LARGE SCALE GENOMIC DNA]</scope>
    <source>
        <strain evidence="11">CCTCC AB 207010</strain>
    </source>
</reference>
<dbReference type="InterPro" id="IPR039261">
    <property type="entry name" value="FNR_nucleotide-bd"/>
</dbReference>
<organism evidence="10 11">
    <name type="scientific">Nesterenkonia flava</name>
    <dbReference type="NCBI Taxonomy" id="469799"/>
    <lineage>
        <taxon>Bacteria</taxon>
        <taxon>Bacillati</taxon>
        <taxon>Actinomycetota</taxon>
        <taxon>Actinomycetes</taxon>
        <taxon>Micrococcales</taxon>
        <taxon>Micrococcaceae</taxon>
        <taxon>Nesterenkonia</taxon>
    </lineage>
</organism>
<keyword evidence="5 10" id="KW-0560">Oxidoreductase</keyword>
<dbReference type="PROSITE" id="PS51384">
    <property type="entry name" value="FAD_FR"/>
    <property type="match status" value="1"/>
</dbReference>
<evidence type="ECO:0000259" key="8">
    <source>
        <dbReference type="PROSITE" id="PS51085"/>
    </source>
</evidence>
<keyword evidence="3" id="KW-0001">2Fe-2S</keyword>
<dbReference type="EMBL" id="JAVKGT010000021">
    <property type="protein sequence ID" value="MDR5712269.1"/>
    <property type="molecule type" value="Genomic_DNA"/>
</dbReference>
<dbReference type="PANTHER" id="PTHR47354">
    <property type="entry name" value="NADH OXIDOREDUCTASE HCR"/>
    <property type="match status" value="1"/>
</dbReference>
<dbReference type="Gene3D" id="3.10.20.30">
    <property type="match status" value="1"/>
</dbReference>
<dbReference type="SUPFAM" id="SSF54292">
    <property type="entry name" value="2Fe-2S ferredoxin-like"/>
    <property type="match status" value="1"/>
</dbReference>